<feature type="coiled-coil region" evidence="1">
    <location>
        <begin position="59"/>
        <end position="93"/>
    </location>
</feature>
<dbReference type="EMBL" id="VJMJ01000090">
    <property type="protein sequence ID" value="KAF0736045.1"/>
    <property type="molecule type" value="Genomic_DNA"/>
</dbReference>
<accession>A0A6G0X7N2</accession>
<name>A0A6G0X7N2_9STRA</name>
<dbReference type="VEuPathDB" id="FungiDB:AeMF1_001864"/>
<evidence type="ECO:0008006" key="4">
    <source>
        <dbReference type="Google" id="ProtNLM"/>
    </source>
</evidence>
<reference evidence="2 3" key="1">
    <citation type="submission" date="2019-07" db="EMBL/GenBank/DDBJ databases">
        <title>Genomics analysis of Aphanomyces spp. identifies a new class of oomycete effector associated with host adaptation.</title>
        <authorList>
            <person name="Gaulin E."/>
        </authorList>
    </citation>
    <scope>NUCLEOTIDE SEQUENCE [LARGE SCALE GENOMIC DNA]</scope>
    <source>
        <strain evidence="2 3">ATCC 201684</strain>
    </source>
</reference>
<proteinExistence type="predicted"/>
<keyword evidence="3" id="KW-1185">Reference proteome</keyword>
<dbReference type="Proteomes" id="UP000481153">
    <property type="component" value="Unassembled WGS sequence"/>
</dbReference>
<protein>
    <recommendedName>
        <fullName evidence="4">START domain-containing protein</fullName>
    </recommendedName>
</protein>
<evidence type="ECO:0000256" key="1">
    <source>
        <dbReference type="SAM" id="Coils"/>
    </source>
</evidence>
<evidence type="ECO:0000313" key="2">
    <source>
        <dbReference type="EMBL" id="KAF0736045.1"/>
    </source>
</evidence>
<evidence type="ECO:0000313" key="3">
    <source>
        <dbReference type="Proteomes" id="UP000481153"/>
    </source>
</evidence>
<sequence length="402" mass="45028">MNELLATMVTPDSEGLTLSDVEFESSVCDLLTSWTPAPIDMAELAKEASVAVKSKEAFSTRLRRTISDLKWQIQRLEDQLDDAKLAAALLHAENRWERLARRQRNEVRKAMLLRQNLLDAVHENKAFIEKLTLSMHKKPRIHNSLTVNWCAPKLVSKESSRHVAIHAIAGYQLSLKDTNYITAGLVDQGNNFVRIRPQVNNGIIMEQIANTVLTVVKRVPSGPLPPTWSSSTHVAIEQLDESTVYERFQETREGVTTYANTIQKYFRSDTEHSIVIRSVLEDELVPDMAGGAVENESIWLTIEPIGSTSCRMTFLMHFEFDTKACPRGPSKAVLYQITSALMNTHVEEVGSELGILSSDQQIPKFLGIIPGFDSLIDRCDLMKAASRHAVGSAIQDYLQGRI</sequence>
<organism evidence="2 3">
    <name type="scientific">Aphanomyces euteiches</name>
    <dbReference type="NCBI Taxonomy" id="100861"/>
    <lineage>
        <taxon>Eukaryota</taxon>
        <taxon>Sar</taxon>
        <taxon>Stramenopiles</taxon>
        <taxon>Oomycota</taxon>
        <taxon>Saprolegniomycetes</taxon>
        <taxon>Saprolegniales</taxon>
        <taxon>Verrucalvaceae</taxon>
        <taxon>Aphanomyces</taxon>
    </lineage>
</organism>
<comment type="caution">
    <text evidence="2">The sequence shown here is derived from an EMBL/GenBank/DDBJ whole genome shotgun (WGS) entry which is preliminary data.</text>
</comment>
<keyword evidence="1" id="KW-0175">Coiled coil</keyword>
<dbReference type="AlphaFoldDB" id="A0A6G0X7N2"/>
<gene>
    <name evidence="2" type="ORF">Ae201684_007633</name>
</gene>